<dbReference type="AlphaFoldDB" id="A0A430RBN4"/>
<name>A0A430RBN4_THESC</name>
<organism evidence="2 3">
    <name type="scientific">Thermus scotoductus</name>
    <dbReference type="NCBI Taxonomy" id="37636"/>
    <lineage>
        <taxon>Bacteria</taxon>
        <taxon>Thermotogati</taxon>
        <taxon>Deinococcota</taxon>
        <taxon>Deinococci</taxon>
        <taxon>Thermales</taxon>
        <taxon>Thermaceae</taxon>
        <taxon>Thermus</taxon>
    </lineage>
</organism>
<evidence type="ECO:0000259" key="1">
    <source>
        <dbReference type="Pfam" id="PF21814"/>
    </source>
</evidence>
<protein>
    <recommendedName>
        <fullName evidence="1">DUF6883 domain-containing protein</fullName>
    </recommendedName>
</protein>
<evidence type="ECO:0000313" key="3">
    <source>
        <dbReference type="Proteomes" id="UP000288082"/>
    </source>
</evidence>
<accession>A0A430RBN4</accession>
<sequence>MDFFVPRAKLTEYLLNPKHPEGGSKARFFMALGFSPGNPEALERALLRHAEEAEEVARRPGFLGEGLVWVLRGPLRGPRREVLLQSVRYLGKEGAAARLVTAYPWRGG</sequence>
<evidence type="ECO:0000313" key="2">
    <source>
        <dbReference type="EMBL" id="RTH04811.1"/>
    </source>
</evidence>
<dbReference type="Pfam" id="PF21814">
    <property type="entry name" value="DUF6883"/>
    <property type="match status" value="1"/>
</dbReference>
<dbReference type="EMBL" id="PELM01000036">
    <property type="protein sequence ID" value="RTH04811.1"/>
    <property type="molecule type" value="Genomic_DNA"/>
</dbReference>
<dbReference type="RefSeq" id="WP_008631466.1">
    <property type="nucleotide sequence ID" value="NZ_PELM01000036.1"/>
</dbReference>
<reference evidence="2 3" key="1">
    <citation type="journal article" date="2019" name="Extremophiles">
        <title>Biogeography of thermophiles and predominance of Thermus scotoductus in domestic water heaters.</title>
        <authorList>
            <person name="Wilpiszeski R.L."/>
            <person name="Zhang Z."/>
            <person name="House C.H."/>
        </authorList>
    </citation>
    <scope>NUCLEOTIDE SEQUENCE [LARGE SCALE GENOMIC DNA]</scope>
    <source>
        <strain evidence="2 3">38_S38</strain>
    </source>
</reference>
<dbReference type="Proteomes" id="UP000288082">
    <property type="component" value="Unassembled WGS sequence"/>
</dbReference>
<feature type="domain" description="DUF6883" evidence="1">
    <location>
        <begin position="4"/>
        <end position="104"/>
    </location>
</feature>
<gene>
    <name evidence="2" type="ORF">CSW50_01835</name>
</gene>
<proteinExistence type="predicted"/>
<dbReference type="InterPro" id="IPR049250">
    <property type="entry name" value="DUF6883"/>
</dbReference>
<comment type="caution">
    <text evidence="2">The sequence shown here is derived from an EMBL/GenBank/DDBJ whole genome shotgun (WGS) entry which is preliminary data.</text>
</comment>